<proteinExistence type="predicted"/>
<name>A0A8S5L9T4_9CAUD</name>
<dbReference type="EMBL" id="BK014662">
    <property type="protein sequence ID" value="DAD66680.1"/>
    <property type="molecule type" value="Genomic_DNA"/>
</dbReference>
<evidence type="ECO:0000313" key="1">
    <source>
        <dbReference type="EMBL" id="DAD66680.1"/>
    </source>
</evidence>
<protein>
    <submittedName>
        <fullName evidence="1">Uncharacterized protein</fullName>
    </submittedName>
</protein>
<reference evidence="1" key="1">
    <citation type="journal article" date="2021" name="Proc. Natl. Acad. Sci. U.S.A.">
        <title>A Catalog of Tens of Thousands of Viruses from Human Metagenomes Reveals Hidden Associations with Chronic Diseases.</title>
        <authorList>
            <person name="Tisza M.J."/>
            <person name="Buck C.B."/>
        </authorList>
    </citation>
    <scope>NUCLEOTIDE SEQUENCE</scope>
    <source>
        <strain evidence="1">CtPuP5</strain>
    </source>
</reference>
<organism evidence="1">
    <name type="scientific">Myoviridae sp. ctPuP5</name>
    <dbReference type="NCBI Taxonomy" id="2823543"/>
    <lineage>
        <taxon>Viruses</taxon>
        <taxon>Duplodnaviria</taxon>
        <taxon>Heunggongvirae</taxon>
        <taxon>Uroviricota</taxon>
        <taxon>Caudoviricetes</taxon>
    </lineage>
</organism>
<sequence length="142" mass="16465">MNNYSFKYGMIVEMEATPLSYIIPSMGIALTSSNNPTVLTYFKVEKYREDDSDMNYKIRLVPLDREHFGDETLYTSDAENMLKRGQIKILSPLVGELVEYFATATKEQIEKDYEEIQSMFESPKSSPIKDFFNTIKKMLNVN</sequence>
<accession>A0A8S5L9T4</accession>